<dbReference type="SUPFAM" id="SSF52540">
    <property type="entry name" value="P-loop containing nucleoside triphosphate hydrolases"/>
    <property type="match status" value="1"/>
</dbReference>
<dbReference type="InterPro" id="IPR025158">
    <property type="entry name" value="Mg_chelat-rel_C"/>
</dbReference>
<dbReference type="SMART" id="SM00382">
    <property type="entry name" value="AAA"/>
    <property type="match status" value="1"/>
</dbReference>
<dbReference type="Pfam" id="PF01078">
    <property type="entry name" value="Mg_chelatase"/>
    <property type="match status" value="1"/>
</dbReference>
<dbReference type="InterPro" id="IPR045006">
    <property type="entry name" value="CHLI-like"/>
</dbReference>
<dbReference type="Gene3D" id="3.30.230.10">
    <property type="match status" value="1"/>
</dbReference>
<proteinExistence type="inferred from homology"/>
<dbReference type="Proteomes" id="UP000289269">
    <property type="component" value="Unassembled WGS sequence"/>
</dbReference>
<accession>A0A4Q0AIZ3</accession>
<keyword evidence="3" id="KW-0547">Nucleotide-binding</keyword>
<dbReference type="InterPro" id="IPR014721">
    <property type="entry name" value="Ribsml_uS5_D2-typ_fold_subgr"/>
</dbReference>
<keyword evidence="3" id="KW-0067">ATP-binding</keyword>
<dbReference type="NCBIfam" id="TIGR00368">
    <property type="entry name" value="YifB family Mg chelatase-like AAA ATPase"/>
    <property type="match status" value="1"/>
</dbReference>
<keyword evidence="4" id="KW-1185">Reference proteome</keyword>
<sequence length="511" mass="55294">MTARALSATTLGFDGCLIEVECDSSSSLPSLQIVGLGNKAIDEAKERLRSAIKNSDLTFPAKRITINLAPANLPKDGAHFDLPMALAILVVSGQLLPHQINHAAYAGELALDGSVRRIRGAINIAQIIKRAGIKTLYLPQDNVQQAQLIDGIDIRPVAHLRDLFLELKGEATPVQAGSARPNTVASSAKANLSQIVKIEHIYGQDQAKRAVAIAAAGHHNILFDGPPGAGKTMLAQALLSLLPPLSRSEIIEVTKLYSLAGEADDEVISVRPFRSPHHTASLVSIIGGGKDAKPGEISLAHRGVLFLDEIPEYPRSSLESLRQPLESRVVHISRASWRVSYPADFMLVATKNPCPCGYLGDPVKECSCTQQQISAYQKKLSGPLLDRIDMVIPVARVEHAKLLSASGTGTLSTKSLGLQINNARLRQAHRYGSGSVTNASLNSNQVKRYLPLKPDAKQLLDDAAGKLQLSARVYFKTIKIARTIADLDNNEDINYSHLAEALNYRPRQYQK</sequence>
<dbReference type="EMBL" id="SCKW01000012">
    <property type="protein sequence ID" value="RWZ79438.1"/>
    <property type="molecule type" value="Genomic_DNA"/>
</dbReference>
<comment type="similarity">
    <text evidence="1">Belongs to the Mg-chelatase subunits D/I family. ComM subfamily.</text>
</comment>
<gene>
    <name evidence="3" type="ORF">EOT04_01625</name>
</gene>
<dbReference type="InterPro" id="IPR027417">
    <property type="entry name" value="P-loop_NTPase"/>
</dbReference>
<reference evidence="3" key="1">
    <citation type="submission" date="2019-01" db="EMBL/GenBank/DDBJ databases">
        <title>Genomic signatures and co-occurrence patterns of the ultra-small Saccharimodia (Patescibacteria phylum) suggest a symbiotic lifestyle.</title>
        <authorList>
            <person name="Lemos L."/>
            <person name="Medeiros J."/>
            <person name="Andreote F."/>
            <person name="Fernandes G."/>
            <person name="Varani A."/>
            <person name="Oliveira G."/>
            <person name="Pylro V."/>
        </authorList>
    </citation>
    <scope>NUCLEOTIDE SEQUENCE [LARGE SCALE GENOMIC DNA]</scope>
    <source>
        <strain evidence="3">AMD01</strain>
    </source>
</reference>
<feature type="domain" description="AAA+ ATPase" evidence="2">
    <location>
        <begin position="217"/>
        <end position="398"/>
    </location>
</feature>
<name>A0A4Q0AIZ3_9BACT</name>
<dbReference type="SUPFAM" id="SSF54211">
    <property type="entry name" value="Ribosomal protein S5 domain 2-like"/>
    <property type="match status" value="1"/>
</dbReference>
<dbReference type="GO" id="GO:0005524">
    <property type="term" value="F:ATP binding"/>
    <property type="evidence" value="ECO:0007669"/>
    <property type="project" value="UniProtKB-KW"/>
</dbReference>
<evidence type="ECO:0000259" key="2">
    <source>
        <dbReference type="SMART" id="SM00382"/>
    </source>
</evidence>
<dbReference type="Pfam" id="PF13335">
    <property type="entry name" value="Mg_chelatase_C"/>
    <property type="match status" value="1"/>
</dbReference>
<comment type="caution">
    <text evidence="3">The sequence shown here is derived from an EMBL/GenBank/DDBJ whole genome shotgun (WGS) entry which is preliminary data.</text>
</comment>
<dbReference type="Gene3D" id="3.40.50.300">
    <property type="entry name" value="P-loop containing nucleotide triphosphate hydrolases"/>
    <property type="match status" value="1"/>
</dbReference>
<dbReference type="InterPro" id="IPR004482">
    <property type="entry name" value="Mg_chelat-rel"/>
</dbReference>
<evidence type="ECO:0000313" key="4">
    <source>
        <dbReference type="Proteomes" id="UP000289269"/>
    </source>
</evidence>
<evidence type="ECO:0000256" key="1">
    <source>
        <dbReference type="ARBA" id="ARBA00006354"/>
    </source>
</evidence>
<dbReference type="InterPro" id="IPR000523">
    <property type="entry name" value="Mg_chelatse_chII-like_cat_dom"/>
</dbReference>
<dbReference type="InterPro" id="IPR003593">
    <property type="entry name" value="AAA+_ATPase"/>
</dbReference>
<protein>
    <submittedName>
        <fullName evidence="3">ATP-binding protein</fullName>
    </submittedName>
</protein>
<dbReference type="PANTHER" id="PTHR32039:SF7">
    <property type="entry name" value="COMPETENCE PROTEIN COMM"/>
    <property type="match status" value="1"/>
</dbReference>
<dbReference type="PANTHER" id="PTHR32039">
    <property type="entry name" value="MAGNESIUM-CHELATASE SUBUNIT CHLI"/>
    <property type="match status" value="1"/>
</dbReference>
<organism evidence="3 4">
    <name type="scientific">Candidatus Chaera renei</name>
    <dbReference type="NCBI Taxonomy" id="2506947"/>
    <lineage>
        <taxon>Bacteria</taxon>
        <taxon>Candidatus Saccharimonadota</taxon>
        <taxon>Candidatus Saccharimonadia</taxon>
        <taxon>Candidatus Saccharimonadales</taxon>
        <taxon>Candidatus Saccharimonadaceae</taxon>
        <taxon>Candidatus Chaera</taxon>
    </lineage>
</organism>
<dbReference type="InterPro" id="IPR020568">
    <property type="entry name" value="Ribosomal_Su5_D2-typ_SF"/>
</dbReference>
<evidence type="ECO:0000313" key="3">
    <source>
        <dbReference type="EMBL" id="RWZ79438.1"/>
    </source>
</evidence>
<dbReference type="AlphaFoldDB" id="A0A4Q0AIZ3"/>
<dbReference type="Pfam" id="PF13541">
    <property type="entry name" value="ChlI"/>
    <property type="match status" value="1"/>
</dbReference>